<dbReference type="GO" id="GO:0005886">
    <property type="term" value="C:plasma membrane"/>
    <property type="evidence" value="ECO:0007669"/>
    <property type="project" value="UniProtKB-SubCell"/>
</dbReference>
<gene>
    <name evidence="12" type="ORF">FTOL_10701</name>
</gene>
<feature type="transmembrane region" description="Helical" evidence="10">
    <location>
        <begin position="217"/>
        <end position="238"/>
    </location>
</feature>
<protein>
    <submittedName>
        <fullName evidence="12">Probable mfs-multidrug-resistance transporter</fullName>
    </submittedName>
</protein>
<feature type="domain" description="Major facilitator superfamily (MFS) profile" evidence="11">
    <location>
        <begin position="92"/>
        <end position="524"/>
    </location>
</feature>
<feature type="transmembrane region" description="Helical" evidence="10">
    <location>
        <begin position="250"/>
        <end position="271"/>
    </location>
</feature>
<feature type="region of interest" description="Disordered" evidence="9">
    <location>
        <begin position="23"/>
        <end position="47"/>
    </location>
</feature>
<evidence type="ECO:0000256" key="1">
    <source>
        <dbReference type="ARBA" id="ARBA00004651"/>
    </source>
</evidence>
<reference evidence="12" key="1">
    <citation type="submission" date="2018-03" db="EMBL/GenBank/DDBJ databases">
        <authorList>
            <person name="Guldener U."/>
        </authorList>
    </citation>
    <scope>NUCLEOTIDE SEQUENCE</scope>
</reference>
<keyword evidence="3" id="KW-1003">Cell membrane</keyword>
<feature type="transmembrane region" description="Helical" evidence="10">
    <location>
        <begin position="90"/>
        <end position="107"/>
    </location>
</feature>
<name>A0AAE8MHU2_9HYPO</name>
<dbReference type="Proteomes" id="UP001187734">
    <property type="component" value="Unassembled WGS sequence"/>
</dbReference>
<proteinExistence type="inferred from homology"/>
<dbReference type="FunFam" id="1.20.1250.20:FF:000011">
    <property type="entry name" value="MFS multidrug transporter, putative"/>
    <property type="match status" value="1"/>
</dbReference>
<feature type="transmembrane region" description="Helical" evidence="10">
    <location>
        <begin position="495"/>
        <end position="515"/>
    </location>
</feature>
<dbReference type="AlphaFoldDB" id="A0AAE8MHU2"/>
<organism evidence="12 13">
    <name type="scientific">Fusarium torulosum</name>
    <dbReference type="NCBI Taxonomy" id="33205"/>
    <lineage>
        <taxon>Eukaryota</taxon>
        <taxon>Fungi</taxon>
        <taxon>Dikarya</taxon>
        <taxon>Ascomycota</taxon>
        <taxon>Pezizomycotina</taxon>
        <taxon>Sordariomycetes</taxon>
        <taxon>Hypocreomycetidae</taxon>
        <taxon>Hypocreales</taxon>
        <taxon>Nectriaceae</taxon>
        <taxon>Fusarium</taxon>
    </lineage>
</organism>
<keyword evidence="13" id="KW-1185">Reference proteome</keyword>
<dbReference type="SUPFAM" id="SSF103473">
    <property type="entry name" value="MFS general substrate transporter"/>
    <property type="match status" value="1"/>
</dbReference>
<comment type="similarity">
    <text evidence="8">Belongs to the major facilitator superfamily. DHA1 family. Polyamines/proton antiporter (TC 2.A.1.2.16) subfamily.</text>
</comment>
<dbReference type="Gene3D" id="1.20.1250.20">
    <property type="entry name" value="MFS general substrate transporter like domains"/>
    <property type="match status" value="1"/>
</dbReference>
<feature type="transmembrane region" description="Helical" evidence="10">
    <location>
        <begin position="401"/>
        <end position="421"/>
    </location>
</feature>
<feature type="transmembrane region" description="Helical" evidence="10">
    <location>
        <begin position="158"/>
        <end position="179"/>
    </location>
</feature>
<comment type="subcellular location">
    <subcellularLocation>
        <location evidence="1">Cell membrane</location>
        <topology evidence="1">Multi-pass membrane protein</topology>
    </subcellularLocation>
</comment>
<evidence type="ECO:0000256" key="3">
    <source>
        <dbReference type="ARBA" id="ARBA00022475"/>
    </source>
</evidence>
<feature type="transmembrane region" description="Helical" evidence="10">
    <location>
        <begin position="323"/>
        <end position="347"/>
    </location>
</feature>
<sequence length="560" mass="61296">MAIDNLSSSSSFYNAAANVTNTNDPSLEPKSANNTMSQRLSQKSKQKNAFTRTLLDQTYPGNGSKESPYLINFISNDPHNAMLLPTWKKWAFTCLQAFATLATTFASSAYSGGIEQVVRSFDISQEVATLGISLYVLGFACGPLIWGPLSELYGRRKIFFFTFMATTAFSAGAAGAGSFPALLTLRFLTGCIGSAPFSNAPAVIADMFDKSERGMAMCMFSGAPFLGPAIGPIAGGFLSQAGGWRWLHGLLAAFTGLTWITTTIFVPETYAPYILRKRAQKLSEFTGDTYISTLDANKPPATAAQKLRVALTRPWLLLFKEPIVLITSIYISIIYGTMYMCFAAFPIVFQKKRGWDQGIGGLAFTGIVIGVILSIASFVFEDKRYARAAQKRDGPMEPEDRLPPAMVGSILIPLGLFWFAWTTFPSVHWIVPIIGTVFFAWGLVLVFMALLNYLVDSYVIFAASVMAANSALRSLFGAAFPLFTRQMYDSLGVQWASSLPAFLALACVPFPFLFFRYGSQIRMKCKYAAEAAAVLEGIRDRDFTDTTDDTMVEDEGICRA</sequence>
<evidence type="ECO:0000259" key="11">
    <source>
        <dbReference type="PROSITE" id="PS50850"/>
    </source>
</evidence>
<dbReference type="PANTHER" id="PTHR23502">
    <property type="entry name" value="MAJOR FACILITATOR SUPERFAMILY"/>
    <property type="match status" value="1"/>
</dbReference>
<feature type="transmembrane region" description="Helical" evidence="10">
    <location>
        <begin position="127"/>
        <end position="146"/>
    </location>
</feature>
<dbReference type="InterPro" id="IPR020846">
    <property type="entry name" value="MFS_dom"/>
</dbReference>
<evidence type="ECO:0000256" key="6">
    <source>
        <dbReference type="ARBA" id="ARBA00023136"/>
    </source>
</evidence>
<evidence type="ECO:0000256" key="5">
    <source>
        <dbReference type="ARBA" id="ARBA00022989"/>
    </source>
</evidence>
<feature type="transmembrane region" description="Helical" evidence="10">
    <location>
        <begin position="185"/>
        <end position="205"/>
    </location>
</feature>
<feature type="transmembrane region" description="Helical" evidence="10">
    <location>
        <begin position="359"/>
        <end position="380"/>
    </location>
</feature>
<comment type="caution">
    <text evidence="12">The sequence shown here is derived from an EMBL/GenBank/DDBJ whole genome shotgun (WGS) entry which is preliminary data.</text>
</comment>
<evidence type="ECO:0000313" key="13">
    <source>
        <dbReference type="Proteomes" id="UP001187734"/>
    </source>
</evidence>
<evidence type="ECO:0000256" key="4">
    <source>
        <dbReference type="ARBA" id="ARBA00022692"/>
    </source>
</evidence>
<dbReference type="GO" id="GO:0022857">
    <property type="term" value="F:transmembrane transporter activity"/>
    <property type="evidence" value="ECO:0007669"/>
    <property type="project" value="InterPro"/>
</dbReference>
<feature type="transmembrane region" description="Helical" evidence="10">
    <location>
        <begin position="427"/>
        <end position="451"/>
    </location>
</feature>
<dbReference type="PANTHER" id="PTHR23502:SF186">
    <property type="entry name" value="MAJOR FACILITATOR SUPERFAMILY (MFS) PROFILE DOMAIN-CONTAINING PROTEIN"/>
    <property type="match status" value="1"/>
</dbReference>
<evidence type="ECO:0000256" key="10">
    <source>
        <dbReference type="SAM" id="Phobius"/>
    </source>
</evidence>
<evidence type="ECO:0000313" key="12">
    <source>
        <dbReference type="EMBL" id="SPJ84184.1"/>
    </source>
</evidence>
<accession>A0AAE8MHU2</accession>
<evidence type="ECO:0000256" key="7">
    <source>
        <dbReference type="ARBA" id="ARBA00023180"/>
    </source>
</evidence>
<dbReference type="PROSITE" id="PS50850">
    <property type="entry name" value="MFS"/>
    <property type="match status" value="1"/>
</dbReference>
<evidence type="ECO:0000256" key="9">
    <source>
        <dbReference type="SAM" id="MobiDB-lite"/>
    </source>
</evidence>
<evidence type="ECO:0000256" key="8">
    <source>
        <dbReference type="ARBA" id="ARBA00038459"/>
    </source>
</evidence>
<dbReference type="InterPro" id="IPR011701">
    <property type="entry name" value="MFS"/>
</dbReference>
<dbReference type="Pfam" id="PF07690">
    <property type="entry name" value="MFS_1"/>
    <property type="match status" value="1"/>
</dbReference>
<dbReference type="CDD" id="cd17323">
    <property type="entry name" value="MFS_Tpo1_MDR_like"/>
    <property type="match status" value="1"/>
</dbReference>
<dbReference type="EMBL" id="ONZP01000433">
    <property type="protein sequence ID" value="SPJ84184.1"/>
    <property type="molecule type" value="Genomic_DNA"/>
</dbReference>
<keyword evidence="2" id="KW-0813">Transport</keyword>
<dbReference type="InterPro" id="IPR036259">
    <property type="entry name" value="MFS_trans_sf"/>
</dbReference>
<evidence type="ECO:0000256" key="2">
    <source>
        <dbReference type="ARBA" id="ARBA00022448"/>
    </source>
</evidence>
<feature type="transmembrane region" description="Helical" evidence="10">
    <location>
        <begin position="458"/>
        <end position="483"/>
    </location>
</feature>
<keyword evidence="7" id="KW-0325">Glycoprotein</keyword>
<keyword evidence="4 10" id="KW-0812">Transmembrane</keyword>
<keyword evidence="6 10" id="KW-0472">Membrane</keyword>
<keyword evidence="5 10" id="KW-1133">Transmembrane helix</keyword>